<reference evidence="2 3" key="1">
    <citation type="submission" date="2016-10" db="EMBL/GenBank/DDBJ databases">
        <authorList>
            <person name="de Groot N.N."/>
        </authorList>
    </citation>
    <scope>NUCLEOTIDE SEQUENCE [LARGE SCALE GENOMIC DNA]</scope>
    <source>
        <strain evidence="2 3">CPCC 201354</strain>
    </source>
</reference>
<dbReference type="EMBL" id="FNCN01000022">
    <property type="protein sequence ID" value="SDH75919.1"/>
    <property type="molecule type" value="Genomic_DNA"/>
</dbReference>
<feature type="compositionally biased region" description="Polar residues" evidence="1">
    <location>
        <begin position="42"/>
        <end position="59"/>
    </location>
</feature>
<protein>
    <submittedName>
        <fullName evidence="2">Uncharacterized protein</fullName>
    </submittedName>
</protein>
<evidence type="ECO:0000256" key="1">
    <source>
        <dbReference type="SAM" id="MobiDB-lite"/>
    </source>
</evidence>
<sequence length="67" mass="7115">MPYIADIKALPRVQRRGGNAERITAYASPDSRPAPSPCTARPMSSTGIDGLTVHTSEPAANTPKPIR</sequence>
<evidence type="ECO:0000313" key="2">
    <source>
        <dbReference type="EMBL" id="SDH75919.1"/>
    </source>
</evidence>
<proteinExistence type="predicted"/>
<name>A0A1G8F1P3_9ACTN</name>
<dbReference type="AlphaFoldDB" id="A0A1G8F1P3"/>
<gene>
    <name evidence="2" type="ORF">SAMN05421505_1226</name>
</gene>
<organism evidence="2 3">
    <name type="scientific">Sinosporangium album</name>
    <dbReference type="NCBI Taxonomy" id="504805"/>
    <lineage>
        <taxon>Bacteria</taxon>
        <taxon>Bacillati</taxon>
        <taxon>Actinomycetota</taxon>
        <taxon>Actinomycetes</taxon>
        <taxon>Streptosporangiales</taxon>
        <taxon>Streptosporangiaceae</taxon>
        <taxon>Sinosporangium</taxon>
    </lineage>
</organism>
<keyword evidence="3" id="KW-1185">Reference proteome</keyword>
<dbReference type="Proteomes" id="UP000198923">
    <property type="component" value="Unassembled WGS sequence"/>
</dbReference>
<accession>A0A1G8F1P3</accession>
<evidence type="ECO:0000313" key="3">
    <source>
        <dbReference type="Proteomes" id="UP000198923"/>
    </source>
</evidence>
<feature type="region of interest" description="Disordered" evidence="1">
    <location>
        <begin position="26"/>
        <end position="67"/>
    </location>
</feature>